<keyword evidence="2" id="KW-0472">Membrane</keyword>
<evidence type="ECO:0000256" key="1">
    <source>
        <dbReference type="PROSITE-ProRule" id="PRU00339"/>
    </source>
</evidence>
<dbReference type="EMBL" id="GL444666">
    <property type="protein sequence ID" value="EFN60712.1"/>
    <property type="molecule type" value="Genomic_DNA"/>
</dbReference>
<dbReference type="PANTHER" id="PTHR44216:SF3">
    <property type="entry name" value="PROTEIN O-MANNOSYL-TRANSFERASE TMTC2"/>
    <property type="match status" value="1"/>
</dbReference>
<dbReference type="InterPro" id="IPR011990">
    <property type="entry name" value="TPR-like_helical_dom_sf"/>
</dbReference>
<dbReference type="AlphaFoldDB" id="E2B0P0"/>
<dbReference type="InterPro" id="IPR052384">
    <property type="entry name" value="TMTC_O-mannosyltransferase"/>
</dbReference>
<dbReference type="GO" id="GO:0000030">
    <property type="term" value="F:mannosyltransferase activity"/>
    <property type="evidence" value="ECO:0007669"/>
    <property type="project" value="TreeGrafter"/>
</dbReference>
<keyword evidence="1" id="KW-0802">TPR repeat</keyword>
<dbReference type="Proteomes" id="UP000000311">
    <property type="component" value="Unassembled WGS sequence"/>
</dbReference>
<dbReference type="Pfam" id="PF00515">
    <property type="entry name" value="TPR_1"/>
    <property type="match status" value="1"/>
</dbReference>
<dbReference type="PROSITE" id="PS50005">
    <property type="entry name" value="TPR"/>
    <property type="match status" value="1"/>
</dbReference>
<dbReference type="OrthoDB" id="1658288at2759"/>
<dbReference type="SMART" id="SM00028">
    <property type="entry name" value="TPR"/>
    <property type="match status" value="1"/>
</dbReference>
<organism evidence="3">
    <name type="scientific">Camponotus floridanus</name>
    <name type="common">Florida carpenter ant</name>
    <dbReference type="NCBI Taxonomy" id="104421"/>
    <lineage>
        <taxon>Eukaryota</taxon>
        <taxon>Metazoa</taxon>
        <taxon>Ecdysozoa</taxon>
        <taxon>Arthropoda</taxon>
        <taxon>Hexapoda</taxon>
        <taxon>Insecta</taxon>
        <taxon>Pterygota</taxon>
        <taxon>Neoptera</taxon>
        <taxon>Endopterygota</taxon>
        <taxon>Hymenoptera</taxon>
        <taxon>Apocrita</taxon>
        <taxon>Aculeata</taxon>
        <taxon>Formicoidea</taxon>
        <taxon>Formicidae</taxon>
        <taxon>Formicinae</taxon>
        <taxon>Camponotus</taxon>
    </lineage>
</organism>
<feature type="repeat" description="TPR" evidence="1">
    <location>
        <begin position="28"/>
        <end position="61"/>
    </location>
</feature>
<protein>
    <submittedName>
        <fullName evidence="2">Transmembrane and TPR repeat-containing protein CG4341</fullName>
    </submittedName>
</protein>
<reference evidence="2 3" key="1">
    <citation type="journal article" date="2010" name="Science">
        <title>Genomic comparison of the ants Camponotus floridanus and Harpegnathos saltator.</title>
        <authorList>
            <person name="Bonasio R."/>
            <person name="Zhang G."/>
            <person name="Ye C."/>
            <person name="Mutti N.S."/>
            <person name="Fang X."/>
            <person name="Qin N."/>
            <person name="Donahue G."/>
            <person name="Yang P."/>
            <person name="Li Q."/>
            <person name="Li C."/>
            <person name="Zhang P."/>
            <person name="Huang Z."/>
            <person name="Berger S.L."/>
            <person name="Reinberg D."/>
            <person name="Wang J."/>
            <person name="Liebig J."/>
        </authorList>
    </citation>
    <scope>NUCLEOTIDE SEQUENCE [LARGE SCALE GENOMIC DNA]</scope>
    <source>
        <strain evidence="3">C129</strain>
    </source>
</reference>
<evidence type="ECO:0000313" key="3">
    <source>
        <dbReference type="Proteomes" id="UP000000311"/>
    </source>
</evidence>
<keyword evidence="3" id="KW-1185">Reference proteome</keyword>
<dbReference type="Gene3D" id="1.25.40.10">
    <property type="entry name" value="Tetratricopeptide repeat domain"/>
    <property type="match status" value="1"/>
</dbReference>
<dbReference type="STRING" id="104421.E2B0P0"/>
<keyword evidence="2" id="KW-0812">Transmembrane</keyword>
<dbReference type="SUPFAM" id="SSF48452">
    <property type="entry name" value="TPR-like"/>
    <property type="match status" value="1"/>
</dbReference>
<accession>E2B0P0</accession>
<name>E2B0P0_CAMFO</name>
<proteinExistence type="predicted"/>
<sequence length="68" mass="7735">MSAKTLVRNADWRDEESLYRSALHVNPPKAYGNLGSILSEQGRIAEAEEAFVQALRYRPNMADVHYNL</sequence>
<dbReference type="PANTHER" id="PTHR44216">
    <property type="entry name" value="PROTEIN O-MANNOSYL-TRANSFERASE TMTC2"/>
    <property type="match status" value="1"/>
</dbReference>
<dbReference type="InterPro" id="IPR019734">
    <property type="entry name" value="TPR_rpt"/>
</dbReference>
<evidence type="ECO:0000313" key="2">
    <source>
        <dbReference type="EMBL" id="EFN60712.1"/>
    </source>
</evidence>
<dbReference type="GO" id="GO:0035269">
    <property type="term" value="P:protein O-linked glycosylation via mannose"/>
    <property type="evidence" value="ECO:0007669"/>
    <property type="project" value="TreeGrafter"/>
</dbReference>
<dbReference type="InParanoid" id="E2B0P0"/>
<gene>
    <name evidence="2" type="ORF">EAG_09351</name>
</gene>
<dbReference type="PROSITE" id="PS50293">
    <property type="entry name" value="TPR_REGION"/>
    <property type="match status" value="1"/>
</dbReference>
<dbReference type="GO" id="GO:0005789">
    <property type="term" value="C:endoplasmic reticulum membrane"/>
    <property type="evidence" value="ECO:0007669"/>
    <property type="project" value="TreeGrafter"/>
</dbReference>